<dbReference type="InterPro" id="IPR006680">
    <property type="entry name" value="Amidohydro-rel"/>
</dbReference>
<keyword evidence="2" id="KW-0479">Metal-binding</keyword>
<evidence type="ECO:0000256" key="6">
    <source>
        <dbReference type="ARBA" id="ARBA00036832"/>
    </source>
</evidence>
<evidence type="ECO:0000256" key="8">
    <source>
        <dbReference type="RuleBase" id="RU366045"/>
    </source>
</evidence>
<organism evidence="10 11">
    <name type="scientific">Cylindrobasidium torrendii FP15055 ss-10</name>
    <dbReference type="NCBI Taxonomy" id="1314674"/>
    <lineage>
        <taxon>Eukaryota</taxon>
        <taxon>Fungi</taxon>
        <taxon>Dikarya</taxon>
        <taxon>Basidiomycota</taxon>
        <taxon>Agaricomycotina</taxon>
        <taxon>Agaricomycetes</taxon>
        <taxon>Agaricomycetidae</taxon>
        <taxon>Agaricales</taxon>
        <taxon>Marasmiineae</taxon>
        <taxon>Physalacriaceae</taxon>
        <taxon>Cylindrobasidium</taxon>
    </lineage>
</organism>
<evidence type="ECO:0000256" key="4">
    <source>
        <dbReference type="ARBA" id="ARBA00022833"/>
    </source>
</evidence>
<dbReference type="InterPro" id="IPR032466">
    <property type="entry name" value="Metal_Hydrolase"/>
</dbReference>
<evidence type="ECO:0000256" key="7">
    <source>
        <dbReference type="ARBA" id="ARBA00038889"/>
    </source>
</evidence>
<accession>A0A0D7BUE7</accession>
<keyword evidence="3 8" id="KW-0210">Decarboxylase</keyword>
<dbReference type="GO" id="GO:0005829">
    <property type="term" value="C:cytosol"/>
    <property type="evidence" value="ECO:0007669"/>
    <property type="project" value="TreeGrafter"/>
</dbReference>
<reference evidence="10 11" key="1">
    <citation type="journal article" date="2015" name="Fungal Genet. Biol.">
        <title>Evolution of novel wood decay mechanisms in Agaricales revealed by the genome sequences of Fistulina hepatica and Cylindrobasidium torrendii.</title>
        <authorList>
            <person name="Floudas D."/>
            <person name="Held B.W."/>
            <person name="Riley R."/>
            <person name="Nagy L.G."/>
            <person name="Koehler G."/>
            <person name="Ransdell A.S."/>
            <person name="Younus H."/>
            <person name="Chow J."/>
            <person name="Chiniquy J."/>
            <person name="Lipzen A."/>
            <person name="Tritt A."/>
            <person name="Sun H."/>
            <person name="Haridas S."/>
            <person name="LaButti K."/>
            <person name="Ohm R.A."/>
            <person name="Kues U."/>
            <person name="Blanchette R.A."/>
            <person name="Grigoriev I.V."/>
            <person name="Minto R.E."/>
            <person name="Hibbett D.S."/>
        </authorList>
    </citation>
    <scope>NUCLEOTIDE SEQUENCE [LARGE SCALE GENOMIC DNA]</scope>
    <source>
        <strain evidence="10 11">FP15055 ss-10</strain>
    </source>
</reference>
<keyword evidence="11" id="KW-1185">Reference proteome</keyword>
<feature type="domain" description="Amidohydrolase-related" evidence="9">
    <location>
        <begin position="18"/>
        <end position="322"/>
    </location>
</feature>
<dbReference type="GO" id="GO:0019748">
    <property type="term" value="P:secondary metabolic process"/>
    <property type="evidence" value="ECO:0007669"/>
    <property type="project" value="TreeGrafter"/>
</dbReference>
<evidence type="ECO:0000256" key="5">
    <source>
        <dbReference type="ARBA" id="ARBA00023239"/>
    </source>
</evidence>
<dbReference type="AlphaFoldDB" id="A0A0D7BUE7"/>
<proteinExistence type="inferred from homology"/>
<keyword evidence="5 8" id="KW-0456">Lyase</keyword>
<keyword evidence="10" id="KW-0378">Hydrolase</keyword>
<dbReference type="OrthoDB" id="2832284at2759"/>
<evidence type="ECO:0000313" key="10">
    <source>
        <dbReference type="EMBL" id="KIY74047.1"/>
    </source>
</evidence>
<evidence type="ECO:0000256" key="2">
    <source>
        <dbReference type="ARBA" id="ARBA00022723"/>
    </source>
</evidence>
<dbReference type="GO" id="GO:0016787">
    <property type="term" value="F:hydrolase activity"/>
    <property type="evidence" value="ECO:0007669"/>
    <property type="project" value="UniProtKB-KW"/>
</dbReference>
<dbReference type="Pfam" id="PF04909">
    <property type="entry name" value="Amidohydro_2"/>
    <property type="match status" value="1"/>
</dbReference>
<dbReference type="GO" id="GO:0046872">
    <property type="term" value="F:metal ion binding"/>
    <property type="evidence" value="ECO:0007669"/>
    <property type="project" value="UniProtKB-KW"/>
</dbReference>
<protein>
    <recommendedName>
        <fullName evidence="7">6-methylsalicylate decarboxylase</fullName>
        <ecNumber evidence="7">4.1.1.52</ecNumber>
    </recommendedName>
</protein>
<dbReference type="PANTHER" id="PTHR21240:SF29">
    <property type="entry name" value="AMIDOHYDROLASE-RELATED DOMAIN-CONTAINING PROTEIN"/>
    <property type="match status" value="1"/>
</dbReference>
<evidence type="ECO:0000256" key="3">
    <source>
        <dbReference type="ARBA" id="ARBA00022793"/>
    </source>
</evidence>
<dbReference type="GO" id="GO:0047596">
    <property type="term" value="F:6-methylsalicylate decarboxylase activity"/>
    <property type="evidence" value="ECO:0007669"/>
    <property type="project" value="UniProtKB-EC"/>
</dbReference>
<evidence type="ECO:0000256" key="1">
    <source>
        <dbReference type="ARBA" id="ARBA00005871"/>
    </source>
</evidence>
<sequence>MLAIGVVSFFLLTHARRIDIHNHFFSPALAREGDVGWKLPSEYFPWTPDFTLGFLQDASIDVAVLSIPAYPEGEISQDNRDLSRQLNLNMSIVCAENPEKFGWFATVPFLDDVKGVLEEIEYALDVLGADGIALSSTYGVGDAGKYLGDDLYEPIWAALHMREAVVFVHGAQTRSSTPWPDRSLGLPVTETYKAAAHLVVTGRKRKYNRAKIILSHMGGSTLMLASRVAVLSPYMGCNLTSEEILEDFQSFYFDTALSSQEATLALADAFVPQGHLLFGTDFPAVTSEMTEWYSTRLEDYYASRDPSKLDAVLYTNACTLFPRLCPDHY</sequence>
<dbReference type="EMBL" id="KN880432">
    <property type="protein sequence ID" value="KIY74047.1"/>
    <property type="molecule type" value="Genomic_DNA"/>
</dbReference>
<comment type="similarity">
    <text evidence="1">Belongs to the metallo-dependent hydrolases superfamily. ACMSD family.</text>
</comment>
<dbReference type="PANTHER" id="PTHR21240">
    <property type="entry name" value="2-AMINO-3-CARBOXYLMUCONATE-6-SEMIALDEHYDE DECARBOXYLASE"/>
    <property type="match status" value="1"/>
</dbReference>
<gene>
    <name evidence="10" type="ORF">CYLTODRAFT_91857</name>
</gene>
<dbReference type="STRING" id="1314674.A0A0D7BUE7"/>
<name>A0A0D7BUE7_9AGAR</name>
<keyword evidence="4" id="KW-0862">Zinc</keyword>
<dbReference type="InterPro" id="IPR032465">
    <property type="entry name" value="ACMSD"/>
</dbReference>
<evidence type="ECO:0000313" key="11">
    <source>
        <dbReference type="Proteomes" id="UP000054007"/>
    </source>
</evidence>
<dbReference type="EC" id="4.1.1.52" evidence="7"/>
<comment type="catalytic activity">
    <reaction evidence="6">
        <text>6-methylsalicylate + H(+) = 3-methylphenol + CO2</text>
        <dbReference type="Rhea" id="RHEA:23112"/>
        <dbReference type="ChEBI" id="CHEBI:15378"/>
        <dbReference type="ChEBI" id="CHEBI:16526"/>
        <dbReference type="ChEBI" id="CHEBI:17231"/>
        <dbReference type="ChEBI" id="CHEBI:36658"/>
        <dbReference type="EC" id="4.1.1.52"/>
    </reaction>
    <physiologicalReaction direction="left-to-right" evidence="6">
        <dbReference type="Rhea" id="RHEA:23113"/>
    </physiologicalReaction>
</comment>
<dbReference type="Proteomes" id="UP000054007">
    <property type="component" value="Unassembled WGS sequence"/>
</dbReference>
<dbReference type="Gene3D" id="3.20.20.140">
    <property type="entry name" value="Metal-dependent hydrolases"/>
    <property type="match status" value="1"/>
</dbReference>
<evidence type="ECO:0000259" key="9">
    <source>
        <dbReference type="Pfam" id="PF04909"/>
    </source>
</evidence>
<dbReference type="SUPFAM" id="SSF51556">
    <property type="entry name" value="Metallo-dependent hydrolases"/>
    <property type="match status" value="1"/>
</dbReference>